<evidence type="ECO:0000313" key="3">
    <source>
        <dbReference type="Proteomes" id="UP000242875"/>
    </source>
</evidence>
<reference evidence="2 3" key="1">
    <citation type="journal article" date="2017" name="Mycologia">
        <title>Bifiguratus adelaidae, gen. et sp. nov., a new member of Mucoromycotina in endophytic and soil-dwelling habitats.</title>
        <authorList>
            <person name="Torres-Cruz T.J."/>
            <person name="Billingsley Tobias T.L."/>
            <person name="Almatruk M."/>
            <person name="Hesse C."/>
            <person name="Kuske C.R."/>
            <person name="Desiro A."/>
            <person name="Benucci G.M."/>
            <person name="Bonito G."/>
            <person name="Stajich J.E."/>
            <person name="Dunlap C."/>
            <person name="Arnold A.E."/>
            <person name="Porras-Alfaro A."/>
        </authorList>
    </citation>
    <scope>NUCLEOTIDE SEQUENCE [LARGE SCALE GENOMIC DNA]</scope>
    <source>
        <strain evidence="2 3">AZ0501</strain>
    </source>
</reference>
<feature type="region of interest" description="Disordered" evidence="1">
    <location>
        <begin position="25"/>
        <end position="52"/>
    </location>
</feature>
<sequence length="501" mass="54655">DGTHSESLTHDSGTEFSAYVSSRYNSTSGKRAFSDVGITDSDSSSGAPSSGLFDELVSDVRNKRLKPEYNQDVIARLNTLSNNINNDPKAFAISNAQDVTILHHWLAELSGNIDSGVIFGFGKDSPIAPTSLSLYPDVVDMPSKDDKSPDPANALFDDVLTTSDVEVPAVYPTTYPFHQGTPIFSGDADCKYPVASVTPYSVSQYAQDVSLSGDSLYPSAPRPTPYVKSKSRQGLSADLAGGIYTGYPELNTGLYSYSSINSQQGLLYDEASLEQQGGFSYGGITGRRQQFTHVPQIAPSYWRPNTFSVHGYTKANDRHHPSDYVDFDDIKKEKSGSTALTNEPMDQEVSHIKKEEIPESMLPKYLKQAPPSLEERQQTWELLNVATSPSAKPATADPTTPTARGDEQSLLLLASVAAEMPSYSEKPQGDEVERLSTKISHMTIKNPAALAEQSSEDAEQVRRKHAQLVRKLLVTLNDAYMSKNAESQPQDTVSTMRAVEV</sequence>
<feature type="non-terminal residue" evidence="2">
    <location>
        <position position="1"/>
    </location>
</feature>
<gene>
    <name evidence="2" type="ORF">BZG36_04627</name>
</gene>
<evidence type="ECO:0000313" key="2">
    <source>
        <dbReference type="EMBL" id="OZJ02955.1"/>
    </source>
</evidence>
<organism evidence="2 3">
    <name type="scientific">Bifiguratus adelaidae</name>
    <dbReference type="NCBI Taxonomy" id="1938954"/>
    <lineage>
        <taxon>Eukaryota</taxon>
        <taxon>Fungi</taxon>
        <taxon>Fungi incertae sedis</taxon>
        <taxon>Mucoromycota</taxon>
        <taxon>Mucoromycotina</taxon>
        <taxon>Endogonomycetes</taxon>
        <taxon>Endogonales</taxon>
        <taxon>Endogonales incertae sedis</taxon>
        <taxon>Bifiguratus</taxon>
    </lineage>
</organism>
<proteinExistence type="predicted"/>
<accession>A0A261XX57</accession>
<dbReference type="Proteomes" id="UP000242875">
    <property type="component" value="Unassembled WGS sequence"/>
</dbReference>
<evidence type="ECO:0000256" key="1">
    <source>
        <dbReference type="SAM" id="MobiDB-lite"/>
    </source>
</evidence>
<feature type="compositionally biased region" description="Low complexity" evidence="1">
    <location>
        <begin position="40"/>
        <end position="51"/>
    </location>
</feature>
<keyword evidence="3" id="KW-1185">Reference proteome</keyword>
<dbReference type="EMBL" id="MVBO01000114">
    <property type="protein sequence ID" value="OZJ02955.1"/>
    <property type="molecule type" value="Genomic_DNA"/>
</dbReference>
<protein>
    <submittedName>
        <fullName evidence="2">Uncharacterized protein</fullName>
    </submittedName>
</protein>
<dbReference type="AlphaFoldDB" id="A0A261XX57"/>
<comment type="caution">
    <text evidence="2">The sequence shown here is derived from an EMBL/GenBank/DDBJ whole genome shotgun (WGS) entry which is preliminary data.</text>
</comment>
<name>A0A261XX57_9FUNG</name>